<dbReference type="InterPro" id="IPR039353">
    <property type="entry name" value="TF_Adf1"/>
</dbReference>
<dbReference type="Pfam" id="PF10545">
    <property type="entry name" value="MADF_DNA_bdg"/>
    <property type="match status" value="1"/>
</dbReference>
<comment type="caution">
    <text evidence="6">The sequence shown here is derived from an EMBL/GenBank/DDBJ whole genome shotgun (WGS) entry which is preliminary data.</text>
</comment>
<dbReference type="GO" id="GO:0003677">
    <property type="term" value="F:DNA binding"/>
    <property type="evidence" value="ECO:0007669"/>
    <property type="project" value="InterPro"/>
</dbReference>
<dbReference type="InterPro" id="IPR006578">
    <property type="entry name" value="MADF-dom"/>
</dbReference>
<accession>A0AAV6V2Z1</accession>
<evidence type="ECO:0000259" key="3">
    <source>
        <dbReference type="PROSITE" id="PS51011"/>
    </source>
</evidence>
<evidence type="ECO:0000313" key="6">
    <source>
        <dbReference type="EMBL" id="KAG8190762.1"/>
    </source>
</evidence>
<dbReference type="PROSITE" id="PS51011">
    <property type="entry name" value="ARID"/>
    <property type="match status" value="1"/>
</dbReference>
<dbReference type="GO" id="GO:0005634">
    <property type="term" value="C:nucleus"/>
    <property type="evidence" value="ECO:0007669"/>
    <property type="project" value="UniProtKB-SubCell"/>
</dbReference>
<evidence type="ECO:0008006" key="8">
    <source>
        <dbReference type="Google" id="ProtNLM"/>
    </source>
</evidence>
<evidence type="ECO:0000259" key="4">
    <source>
        <dbReference type="PROSITE" id="PS51029"/>
    </source>
</evidence>
<protein>
    <recommendedName>
        <fullName evidence="8">MADF domain-containing protein</fullName>
    </recommendedName>
</protein>
<organism evidence="6 7">
    <name type="scientific">Oedothorax gibbosus</name>
    <dbReference type="NCBI Taxonomy" id="931172"/>
    <lineage>
        <taxon>Eukaryota</taxon>
        <taxon>Metazoa</taxon>
        <taxon>Ecdysozoa</taxon>
        <taxon>Arthropoda</taxon>
        <taxon>Chelicerata</taxon>
        <taxon>Arachnida</taxon>
        <taxon>Araneae</taxon>
        <taxon>Araneomorphae</taxon>
        <taxon>Entelegynae</taxon>
        <taxon>Araneoidea</taxon>
        <taxon>Linyphiidae</taxon>
        <taxon>Erigoninae</taxon>
        <taxon>Oedothorax</taxon>
    </lineage>
</organism>
<dbReference type="AlphaFoldDB" id="A0AAV6V2Z1"/>
<evidence type="ECO:0000259" key="5">
    <source>
        <dbReference type="PROSITE" id="PS51031"/>
    </source>
</evidence>
<dbReference type="PANTHER" id="PTHR12243">
    <property type="entry name" value="MADF DOMAIN TRANSCRIPTION FACTOR"/>
    <property type="match status" value="1"/>
</dbReference>
<evidence type="ECO:0000256" key="2">
    <source>
        <dbReference type="SAM" id="MobiDB-lite"/>
    </source>
</evidence>
<evidence type="ECO:0000313" key="7">
    <source>
        <dbReference type="Proteomes" id="UP000827092"/>
    </source>
</evidence>
<dbReference type="PANTHER" id="PTHR12243:SF67">
    <property type="entry name" value="COREPRESSOR OF PANGOLIN, ISOFORM A-RELATED"/>
    <property type="match status" value="1"/>
</dbReference>
<dbReference type="InterPro" id="IPR001606">
    <property type="entry name" value="ARID_dom"/>
</dbReference>
<dbReference type="Proteomes" id="UP000827092">
    <property type="component" value="Unassembled WGS sequence"/>
</dbReference>
<name>A0AAV6V2Z1_9ARAC</name>
<dbReference type="GO" id="GO:0006357">
    <property type="term" value="P:regulation of transcription by RNA polymerase II"/>
    <property type="evidence" value="ECO:0007669"/>
    <property type="project" value="TreeGrafter"/>
</dbReference>
<gene>
    <name evidence="6" type="ORF">JTE90_024888</name>
</gene>
<feature type="region of interest" description="Disordered" evidence="2">
    <location>
        <begin position="99"/>
        <end position="125"/>
    </location>
</feature>
<keyword evidence="7" id="KW-1185">Reference proteome</keyword>
<dbReference type="PROSITE" id="PS51031">
    <property type="entry name" value="BESS"/>
    <property type="match status" value="1"/>
</dbReference>
<dbReference type="EMBL" id="JAFNEN010000175">
    <property type="protein sequence ID" value="KAG8190762.1"/>
    <property type="molecule type" value="Genomic_DNA"/>
</dbReference>
<sequence length="226" mass="26220">MSKTKVDAEKLLSLVKARPDIYDVDAKCHYHVDKISKLWAEIAEEMGLQVTDCKMKWHSLRTSYARYLRELRKIPESGSKKPNWHLSEAMSFLEEHTLKKPGRSIQNSDAASTSSSVKEEPESPECCIQEDSTSNYFVENNSDLDQRKHKRKRSTDVLADPMLPFVESVFRTNASSEEDPMEHFFKGIRPDVNMLDDRRKLKFKAGVLKLINELMEEQELEFNFNT</sequence>
<dbReference type="GO" id="GO:0005667">
    <property type="term" value="C:transcription regulator complex"/>
    <property type="evidence" value="ECO:0007669"/>
    <property type="project" value="TreeGrafter"/>
</dbReference>
<evidence type="ECO:0000256" key="1">
    <source>
        <dbReference type="PROSITE-ProRule" id="PRU00371"/>
    </source>
</evidence>
<feature type="domain" description="BESS" evidence="5">
    <location>
        <begin position="178"/>
        <end position="217"/>
    </location>
</feature>
<feature type="domain" description="MADF" evidence="4">
    <location>
        <begin position="10"/>
        <end position="98"/>
    </location>
</feature>
<reference evidence="6 7" key="1">
    <citation type="journal article" date="2022" name="Nat. Ecol. Evol.">
        <title>A masculinizing supergene underlies an exaggerated male reproductive morph in a spider.</title>
        <authorList>
            <person name="Hendrickx F."/>
            <person name="De Corte Z."/>
            <person name="Sonet G."/>
            <person name="Van Belleghem S.M."/>
            <person name="Kostlbacher S."/>
            <person name="Vangestel C."/>
        </authorList>
    </citation>
    <scope>NUCLEOTIDE SEQUENCE [LARGE SCALE GENOMIC DNA]</scope>
    <source>
        <strain evidence="6">W744_W776</strain>
    </source>
</reference>
<feature type="domain" description="ARID" evidence="3">
    <location>
        <begin position="1"/>
        <end position="76"/>
    </location>
</feature>
<comment type="subcellular location">
    <subcellularLocation>
        <location evidence="1">Nucleus</location>
    </subcellularLocation>
</comment>
<proteinExistence type="predicted"/>
<dbReference type="Pfam" id="PF02944">
    <property type="entry name" value="BESS"/>
    <property type="match status" value="1"/>
</dbReference>
<dbReference type="PROSITE" id="PS51029">
    <property type="entry name" value="MADF"/>
    <property type="match status" value="1"/>
</dbReference>
<dbReference type="SMART" id="SM00595">
    <property type="entry name" value="MADF"/>
    <property type="match status" value="1"/>
</dbReference>
<dbReference type="InterPro" id="IPR004210">
    <property type="entry name" value="BESS_motif"/>
</dbReference>
<keyword evidence="1" id="KW-0539">Nucleus</keyword>